<evidence type="ECO:0000259" key="2">
    <source>
        <dbReference type="Pfam" id="PF00561"/>
    </source>
</evidence>
<dbReference type="Gene3D" id="3.40.50.1820">
    <property type="entry name" value="alpha/beta hydrolase"/>
    <property type="match status" value="1"/>
</dbReference>
<reference evidence="4" key="1">
    <citation type="submission" date="2019-09" db="EMBL/GenBank/DDBJ databases">
        <title>Antimicrobial potential of Antarctic Bacteria.</title>
        <authorList>
            <person name="Benaud N."/>
            <person name="Edwards R.J."/>
            <person name="Ferrari B.C."/>
        </authorList>
    </citation>
    <scope>NUCLEOTIDE SEQUENCE [LARGE SCALE GENOMIC DNA]</scope>
    <source>
        <strain evidence="4">INR9</strain>
    </source>
</reference>
<dbReference type="SUPFAM" id="SSF53474">
    <property type="entry name" value="alpha/beta-Hydrolases"/>
    <property type="match status" value="1"/>
</dbReference>
<dbReference type="InterPro" id="IPR000073">
    <property type="entry name" value="AB_hydrolase_1"/>
</dbReference>
<dbReference type="PRINTS" id="PR00111">
    <property type="entry name" value="ABHYDROLASE"/>
</dbReference>
<dbReference type="Pfam" id="PF00561">
    <property type="entry name" value="Abhydrolase_1"/>
    <property type="match status" value="1"/>
</dbReference>
<proteinExistence type="predicted"/>
<evidence type="ECO:0000313" key="4">
    <source>
        <dbReference type="Proteomes" id="UP000515511"/>
    </source>
</evidence>
<dbReference type="GO" id="GO:0016020">
    <property type="term" value="C:membrane"/>
    <property type="evidence" value="ECO:0007669"/>
    <property type="project" value="TreeGrafter"/>
</dbReference>
<dbReference type="GO" id="GO:0016787">
    <property type="term" value="F:hydrolase activity"/>
    <property type="evidence" value="ECO:0007669"/>
    <property type="project" value="UniProtKB-KW"/>
</dbReference>
<dbReference type="PRINTS" id="PR00412">
    <property type="entry name" value="EPOXHYDRLASE"/>
</dbReference>
<dbReference type="AlphaFoldDB" id="A0A7G6YDR6"/>
<feature type="domain" description="AB hydrolase-1" evidence="2">
    <location>
        <begin position="39"/>
        <end position="140"/>
    </location>
</feature>
<evidence type="ECO:0000256" key="1">
    <source>
        <dbReference type="ARBA" id="ARBA00022801"/>
    </source>
</evidence>
<protein>
    <submittedName>
        <fullName evidence="3">Alpha/beta hydrolase</fullName>
    </submittedName>
</protein>
<dbReference type="EMBL" id="CP043641">
    <property type="protein sequence ID" value="QNE36631.1"/>
    <property type="molecule type" value="Genomic_DNA"/>
</dbReference>
<dbReference type="Proteomes" id="UP000515511">
    <property type="component" value="Chromosome"/>
</dbReference>
<organism evidence="3 4">
    <name type="scientific">Leifsonia shinshuensis</name>
    <dbReference type="NCBI Taxonomy" id="150026"/>
    <lineage>
        <taxon>Bacteria</taxon>
        <taxon>Bacillati</taxon>
        <taxon>Actinomycetota</taxon>
        <taxon>Actinomycetes</taxon>
        <taxon>Micrococcales</taxon>
        <taxon>Microbacteriaceae</taxon>
        <taxon>Leifsonia</taxon>
    </lineage>
</organism>
<dbReference type="PANTHER" id="PTHR43798">
    <property type="entry name" value="MONOACYLGLYCEROL LIPASE"/>
    <property type="match status" value="1"/>
</dbReference>
<dbReference type="KEGG" id="lse:F1C12_16945"/>
<dbReference type="InterPro" id="IPR029058">
    <property type="entry name" value="AB_hydrolase_fold"/>
</dbReference>
<name>A0A7G6YDR6_9MICO</name>
<dbReference type="InterPro" id="IPR000639">
    <property type="entry name" value="Epox_hydrolase-like"/>
</dbReference>
<evidence type="ECO:0000313" key="3">
    <source>
        <dbReference type="EMBL" id="QNE36631.1"/>
    </source>
</evidence>
<dbReference type="PANTHER" id="PTHR43798:SF31">
    <property type="entry name" value="AB HYDROLASE SUPERFAMILY PROTEIN YCLE"/>
    <property type="match status" value="1"/>
</dbReference>
<accession>A0A7G6YDR6</accession>
<dbReference type="RefSeq" id="WP_185276068.1">
    <property type="nucleotide sequence ID" value="NZ_CP043641.1"/>
</dbReference>
<gene>
    <name evidence="3" type="ORF">F1C12_16945</name>
</gene>
<keyword evidence="1 3" id="KW-0378">Hydrolase</keyword>
<dbReference type="InterPro" id="IPR050266">
    <property type="entry name" value="AB_hydrolase_sf"/>
</dbReference>
<sequence>MTGTLLPGIVARSIPTSRYTANVLARTTDPTVAADATRTIVFVHGNVSSSLFWQPLMLSLPEGTRALAIDLRGFGESETLPVDATRGVGDFSEDVAAVLDELGTGPVHLVGWSMGGGVVMQLLLDRPDLVSSLTLVSTVSPYGFGGTALDGSLLNASASGSGGGGANPDFVERLAAGDTGEESPTSPRAVYRSAYVAPGFTTEYEDLWVQSMLTTATGVDNYPGDATTTDDWPGFAPGPRGVLNTMAPTYFDTTDIVDLPVKPPILWIHGALDAIVNDASFFDLNQLGAAGVIPGWPGEDVAPPQPMLKQIRAVLESYQAEGGVTREVVFEDCGHSPHIEKPEEFLAELTAWVE</sequence>